<reference evidence="2" key="2">
    <citation type="submission" date="2025-09" db="UniProtKB">
        <authorList>
            <consortium name="Ensembl"/>
        </authorList>
    </citation>
    <scope>IDENTIFICATION</scope>
</reference>
<feature type="region of interest" description="Disordered" evidence="1">
    <location>
        <begin position="49"/>
        <end position="69"/>
    </location>
</feature>
<gene>
    <name evidence="2" type="primary">PCDH18</name>
</gene>
<keyword evidence="3" id="KW-1185">Reference proteome</keyword>
<reference evidence="2" key="1">
    <citation type="submission" date="2025-08" db="UniProtKB">
        <authorList>
            <consortium name="Ensembl"/>
        </authorList>
    </citation>
    <scope>IDENTIFICATION</scope>
</reference>
<dbReference type="Proteomes" id="UP000233160">
    <property type="component" value="Unassembled WGS sequence"/>
</dbReference>
<evidence type="ECO:0000313" key="2">
    <source>
        <dbReference type="Ensembl" id="ENSPCOP00000029027.1"/>
    </source>
</evidence>
<name>A0A2K6GS19_PROCO</name>
<accession>A0A2K6GS19</accession>
<dbReference type="AlphaFoldDB" id="A0A2K6GS19"/>
<dbReference type="Ensembl" id="ENSPCOT00000039962.1">
    <property type="protein sequence ID" value="ENSPCOP00000029027.1"/>
    <property type="gene ID" value="ENSPCOG00000027193.1"/>
</dbReference>
<proteinExistence type="predicted"/>
<sequence length="138" mass="15630">MPIVSGSRDTVSQLLSMLHQGQYQPRPSFRGNKYSRSYRYALQDMDKFSLKDSGRGDSEAGDSDYDLGRDSPIDRLLGEGFSDLFLTDGRIPAVQLSQPIQNLSIYSFWLKINTRLLLPSNTEINCLSWHSKANEIHS</sequence>
<protein>
    <submittedName>
        <fullName evidence="2">Protocadherin 18</fullName>
    </submittedName>
</protein>
<evidence type="ECO:0000256" key="1">
    <source>
        <dbReference type="SAM" id="MobiDB-lite"/>
    </source>
</evidence>
<evidence type="ECO:0000313" key="3">
    <source>
        <dbReference type="Proteomes" id="UP000233160"/>
    </source>
</evidence>
<feature type="compositionally biased region" description="Basic and acidic residues" evidence="1">
    <location>
        <begin position="49"/>
        <end position="58"/>
    </location>
</feature>
<organism evidence="2 3">
    <name type="scientific">Propithecus coquereli</name>
    <name type="common">Coquerel's sifaka</name>
    <name type="synonym">Propithecus verreauxi coquereli</name>
    <dbReference type="NCBI Taxonomy" id="379532"/>
    <lineage>
        <taxon>Eukaryota</taxon>
        <taxon>Metazoa</taxon>
        <taxon>Chordata</taxon>
        <taxon>Craniata</taxon>
        <taxon>Vertebrata</taxon>
        <taxon>Euteleostomi</taxon>
        <taxon>Mammalia</taxon>
        <taxon>Eutheria</taxon>
        <taxon>Euarchontoglires</taxon>
        <taxon>Primates</taxon>
        <taxon>Strepsirrhini</taxon>
        <taxon>Lemuriformes</taxon>
        <taxon>Indriidae</taxon>
        <taxon>Propithecus</taxon>
    </lineage>
</organism>
<dbReference type="GeneTree" id="ENSGT00940000156295"/>